<dbReference type="EMBL" id="JBIGHV010000003">
    <property type="protein sequence ID" value="MFG6430158.1"/>
    <property type="molecule type" value="Genomic_DNA"/>
</dbReference>
<name>A0ABW7F0K6_9BURK</name>
<feature type="signal peptide" evidence="1">
    <location>
        <begin position="1"/>
        <end position="23"/>
    </location>
</feature>
<sequence length="245" mass="26717">MKNRISTLALVSLALATSVPAWADTPADLTDLVGARGSSGETQMLARGYALIRVTQVRDQAWSFWWSDTQNQCVAVATSDGRYASINGVPTQNCRPGGASGTAKPEPTAGTLTLICYGQGEHATISSHSGYEWNRDKKHYEPTTRFESDKERFNTGVQIDIKDGAGRIHLTGKLIPPLNSGGSDGWWPLENLRMEPDRITARYKLNFASSPTVSIDRNTGFVEIQGLNSFSGKCDMGDWAAGRRF</sequence>
<keyword evidence="1" id="KW-0732">Signal</keyword>
<evidence type="ECO:0000256" key="1">
    <source>
        <dbReference type="SAM" id="SignalP"/>
    </source>
</evidence>
<feature type="chain" id="PRO_5046637840" evidence="1">
    <location>
        <begin position="24"/>
        <end position="245"/>
    </location>
</feature>
<dbReference type="RefSeq" id="WP_394478208.1">
    <property type="nucleotide sequence ID" value="NZ_JBIGHV010000003.1"/>
</dbReference>
<reference evidence="2 3" key="1">
    <citation type="submission" date="2024-08" db="EMBL/GenBank/DDBJ databases">
        <authorList>
            <person name="Lu H."/>
        </authorList>
    </citation>
    <scope>NUCLEOTIDE SEQUENCE [LARGE SCALE GENOMIC DNA]</scope>
    <source>
        <strain evidence="2 3">LYH14W</strain>
    </source>
</reference>
<keyword evidence="3" id="KW-1185">Reference proteome</keyword>
<gene>
    <name evidence="2" type="ORF">ACG00Y_09560</name>
</gene>
<comment type="caution">
    <text evidence="2">The sequence shown here is derived from an EMBL/GenBank/DDBJ whole genome shotgun (WGS) entry which is preliminary data.</text>
</comment>
<evidence type="ECO:0000313" key="2">
    <source>
        <dbReference type="EMBL" id="MFG6430158.1"/>
    </source>
</evidence>
<dbReference type="Proteomes" id="UP001606210">
    <property type="component" value="Unassembled WGS sequence"/>
</dbReference>
<proteinExistence type="predicted"/>
<evidence type="ECO:0000313" key="3">
    <source>
        <dbReference type="Proteomes" id="UP001606210"/>
    </source>
</evidence>
<accession>A0ABW7F0K6</accession>
<organism evidence="2 3">
    <name type="scientific">Pelomonas parva</name>
    <dbReference type="NCBI Taxonomy" id="3299032"/>
    <lineage>
        <taxon>Bacteria</taxon>
        <taxon>Pseudomonadati</taxon>
        <taxon>Pseudomonadota</taxon>
        <taxon>Betaproteobacteria</taxon>
        <taxon>Burkholderiales</taxon>
        <taxon>Sphaerotilaceae</taxon>
        <taxon>Roseateles</taxon>
    </lineage>
</organism>
<protein>
    <submittedName>
        <fullName evidence="2">Uncharacterized protein</fullName>
    </submittedName>
</protein>